<evidence type="ECO:0000256" key="4">
    <source>
        <dbReference type="ARBA" id="ARBA00022727"/>
    </source>
</evidence>
<dbReference type="GO" id="GO:0008270">
    <property type="term" value="F:zinc ion binding"/>
    <property type="evidence" value="ECO:0007669"/>
    <property type="project" value="InterPro"/>
</dbReference>
<evidence type="ECO:0000256" key="2">
    <source>
        <dbReference type="ARBA" id="ARBA00006576"/>
    </source>
</evidence>
<evidence type="ECO:0000256" key="3">
    <source>
        <dbReference type="ARBA" id="ARBA00022723"/>
    </source>
</evidence>
<dbReference type="GO" id="GO:0008033">
    <property type="term" value="P:tRNA processing"/>
    <property type="evidence" value="ECO:0007669"/>
    <property type="project" value="InterPro"/>
</dbReference>
<keyword evidence="13" id="KW-1185">Reference proteome</keyword>
<dbReference type="SUPFAM" id="SSF53927">
    <property type="entry name" value="Cytidine deaminase-like"/>
    <property type="match status" value="1"/>
</dbReference>
<evidence type="ECO:0000256" key="6">
    <source>
        <dbReference type="ARBA" id="ARBA00022833"/>
    </source>
</evidence>
<evidence type="ECO:0000256" key="8">
    <source>
        <dbReference type="ARBA" id="ARBA00041763"/>
    </source>
</evidence>
<dbReference type="PROSITE" id="PS00903">
    <property type="entry name" value="CYT_DCMP_DEAMINASES_1"/>
    <property type="match status" value="1"/>
</dbReference>
<dbReference type="GO" id="GO:0004132">
    <property type="term" value="F:dCMP deaminase activity"/>
    <property type="evidence" value="ECO:0007669"/>
    <property type="project" value="UniProtKB-EC"/>
</dbReference>
<evidence type="ECO:0000313" key="12">
    <source>
        <dbReference type="EMBL" id="EMD41966.1"/>
    </source>
</evidence>
<dbReference type="STRING" id="914234.M2RSR9"/>
<evidence type="ECO:0000256" key="5">
    <source>
        <dbReference type="ARBA" id="ARBA00022801"/>
    </source>
</evidence>
<evidence type="ECO:0000256" key="7">
    <source>
        <dbReference type="ARBA" id="ARBA00038938"/>
    </source>
</evidence>
<comment type="similarity">
    <text evidence="2">Belongs to the cytidine and deoxycytidylate deaminase family.</text>
</comment>
<dbReference type="AlphaFoldDB" id="M2RSR9"/>
<gene>
    <name evidence="12" type="ORF">CERSUDRAFT_120846</name>
</gene>
<name>M2RSR9_CERS8</name>
<reference evidence="12 13" key="1">
    <citation type="journal article" date="2012" name="Proc. Natl. Acad. Sci. U.S.A.">
        <title>Comparative genomics of Ceriporiopsis subvermispora and Phanerochaete chrysosporium provide insight into selective ligninolysis.</title>
        <authorList>
            <person name="Fernandez-Fueyo E."/>
            <person name="Ruiz-Duenas F.J."/>
            <person name="Ferreira P."/>
            <person name="Floudas D."/>
            <person name="Hibbett D.S."/>
            <person name="Canessa P."/>
            <person name="Larrondo L.F."/>
            <person name="James T.Y."/>
            <person name="Seelenfreund D."/>
            <person name="Lobos S."/>
            <person name="Polanco R."/>
            <person name="Tello M."/>
            <person name="Honda Y."/>
            <person name="Watanabe T."/>
            <person name="Watanabe T."/>
            <person name="Ryu J.S."/>
            <person name="Kubicek C.P."/>
            <person name="Schmoll M."/>
            <person name="Gaskell J."/>
            <person name="Hammel K.E."/>
            <person name="St John F.J."/>
            <person name="Vanden Wymelenberg A."/>
            <person name="Sabat G."/>
            <person name="Splinter BonDurant S."/>
            <person name="Syed K."/>
            <person name="Yadav J.S."/>
            <person name="Doddapaneni H."/>
            <person name="Subramanian V."/>
            <person name="Lavin J.L."/>
            <person name="Oguiza J.A."/>
            <person name="Perez G."/>
            <person name="Pisabarro A.G."/>
            <person name="Ramirez L."/>
            <person name="Santoyo F."/>
            <person name="Master E."/>
            <person name="Coutinho P.M."/>
            <person name="Henrissat B."/>
            <person name="Lombard V."/>
            <person name="Magnuson J.K."/>
            <person name="Kuees U."/>
            <person name="Hori C."/>
            <person name="Igarashi K."/>
            <person name="Samejima M."/>
            <person name="Held B.W."/>
            <person name="Barry K.W."/>
            <person name="LaButti K.M."/>
            <person name="Lapidus A."/>
            <person name="Lindquist E.A."/>
            <person name="Lucas S.M."/>
            <person name="Riley R."/>
            <person name="Salamov A.A."/>
            <person name="Hoffmeister D."/>
            <person name="Schwenk D."/>
            <person name="Hadar Y."/>
            <person name="Yarden O."/>
            <person name="de Vries R.P."/>
            <person name="Wiebenga A."/>
            <person name="Stenlid J."/>
            <person name="Eastwood D."/>
            <person name="Grigoriev I.V."/>
            <person name="Berka R.M."/>
            <person name="Blanchette R.A."/>
            <person name="Kersten P."/>
            <person name="Martinez A.T."/>
            <person name="Vicuna R."/>
            <person name="Cullen D."/>
        </authorList>
    </citation>
    <scope>NUCLEOTIDE SEQUENCE [LARGE SCALE GENOMIC DNA]</scope>
    <source>
        <strain evidence="12 13">B</strain>
    </source>
</reference>
<keyword evidence="4" id="KW-0545">Nucleotide biosynthesis</keyword>
<dbReference type="EC" id="3.5.4.12" evidence="7"/>
<dbReference type="PROSITE" id="PS51747">
    <property type="entry name" value="CYT_DCMP_DEAMINASES_2"/>
    <property type="match status" value="1"/>
</dbReference>
<dbReference type="FunFam" id="3.40.140.10:FF:000035">
    <property type="entry name" value="dCMP deaminase"/>
    <property type="match status" value="1"/>
</dbReference>
<dbReference type="EMBL" id="KB445791">
    <property type="protein sequence ID" value="EMD41966.1"/>
    <property type="molecule type" value="Genomic_DNA"/>
</dbReference>
<keyword evidence="6" id="KW-0862">Zinc</keyword>
<dbReference type="PANTHER" id="PTHR11086">
    <property type="entry name" value="DEOXYCYTIDYLATE DEAMINASE-RELATED"/>
    <property type="match status" value="1"/>
</dbReference>
<dbReference type="InterPro" id="IPR035105">
    <property type="entry name" value="Deoxycytidylate_deaminase_dom"/>
</dbReference>
<evidence type="ECO:0000313" key="13">
    <source>
        <dbReference type="Proteomes" id="UP000016930"/>
    </source>
</evidence>
<evidence type="ECO:0000259" key="11">
    <source>
        <dbReference type="PROSITE" id="PS51747"/>
    </source>
</evidence>
<accession>M2RSR9</accession>
<keyword evidence="5" id="KW-0378">Hydrolase</keyword>
<organism evidence="12 13">
    <name type="scientific">Ceriporiopsis subvermispora (strain B)</name>
    <name type="common">White-rot fungus</name>
    <name type="synonym">Gelatoporia subvermispora</name>
    <dbReference type="NCBI Taxonomy" id="914234"/>
    <lineage>
        <taxon>Eukaryota</taxon>
        <taxon>Fungi</taxon>
        <taxon>Dikarya</taxon>
        <taxon>Basidiomycota</taxon>
        <taxon>Agaricomycotina</taxon>
        <taxon>Agaricomycetes</taxon>
        <taxon>Polyporales</taxon>
        <taxon>Gelatoporiaceae</taxon>
        <taxon>Gelatoporia</taxon>
    </lineage>
</organism>
<keyword evidence="3" id="KW-0479">Metal-binding</keyword>
<dbReference type="OrthoDB" id="6710946at2759"/>
<feature type="compositionally biased region" description="Low complexity" evidence="10">
    <location>
        <begin position="48"/>
        <end position="58"/>
    </location>
</feature>
<dbReference type="InterPro" id="IPR013241">
    <property type="entry name" value="RNase_P_Pop3"/>
</dbReference>
<dbReference type="GO" id="GO:0005737">
    <property type="term" value="C:cytoplasm"/>
    <property type="evidence" value="ECO:0007669"/>
    <property type="project" value="TreeGrafter"/>
</dbReference>
<dbReference type="Proteomes" id="UP000016930">
    <property type="component" value="Unassembled WGS sequence"/>
</dbReference>
<dbReference type="PANTHER" id="PTHR11086:SF18">
    <property type="entry name" value="DEOXYCYTIDYLATE DEAMINASE"/>
    <property type="match status" value="1"/>
</dbReference>
<dbReference type="CDD" id="cd01286">
    <property type="entry name" value="deoxycytidylate_deaminase"/>
    <property type="match status" value="1"/>
</dbReference>
<dbReference type="InterPro" id="IPR016192">
    <property type="entry name" value="APOBEC/CMP_deaminase_Zn-bd"/>
</dbReference>
<feature type="compositionally biased region" description="Polar residues" evidence="10">
    <location>
        <begin position="38"/>
        <end position="47"/>
    </location>
</feature>
<evidence type="ECO:0000256" key="10">
    <source>
        <dbReference type="SAM" id="MobiDB-lite"/>
    </source>
</evidence>
<dbReference type="Gene3D" id="3.40.140.10">
    <property type="entry name" value="Cytidine Deaminase, domain 2"/>
    <property type="match status" value="1"/>
</dbReference>
<dbReference type="Gene3D" id="3.30.1330.30">
    <property type="match status" value="1"/>
</dbReference>
<dbReference type="InterPro" id="IPR015517">
    <property type="entry name" value="dCMP_deaminase-rel"/>
</dbReference>
<dbReference type="HOGENOM" id="CLU_423340_0_0_1"/>
<comment type="cofactor">
    <cofactor evidence="1">
        <name>Zn(2+)</name>
        <dbReference type="ChEBI" id="CHEBI:29105"/>
    </cofactor>
</comment>
<dbReference type="GO" id="GO:0009165">
    <property type="term" value="P:nucleotide biosynthetic process"/>
    <property type="evidence" value="ECO:0007669"/>
    <property type="project" value="UniProtKB-KW"/>
</dbReference>
<dbReference type="Pfam" id="PF00383">
    <property type="entry name" value="dCMP_cyt_deam_1"/>
    <property type="match status" value="1"/>
</dbReference>
<evidence type="ECO:0000256" key="1">
    <source>
        <dbReference type="ARBA" id="ARBA00001947"/>
    </source>
</evidence>
<dbReference type="Pfam" id="PF08228">
    <property type="entry name" value="RNase_P_pop3"/>
    <property type="match status" value="1"/>
</dbReference>
<feature type="region of interest" description="Disordered" evidence="10">
    <location>
        <begin position="1"/>
        <end position="62"/>
    </location>
</feature>
<dbReference type="GO" id="GO:0006364">
    <property type="term" value="P:rRNA processing"/>
    <property type="evidence" value="ECO:0007669"/>
    <property type="project" value="InterPro"/>
</dbReference>
<proteinExistence type="inferred from homology"/>
<evidence type="ECO:0000256" key="9">
    <source>
        <dbReference type="ARBA" id="ARBA00071582"/>
    </source>
</evidence>
<dbReference type="InterPro" id="IPR029064">
    <property type="entry name" value="Ribosomal_eL30-like_sf"/>
</dbReference>
<feature type="domain" description="CMP/dCMP-type deaminase" evidence="11">
    <location>
        <begin position="527"/>
        <end position="647"/>
    </location>
</feature>
<dbReference type="InterPro" id="IPR002125">
    <property type="entry name" value="CMP_dCMP_dom"/>
</dbReference>
<protein>
    <recommendedName>
        <fullName evidence="9">Deoxycytidylate deaminase</fullName>
        <ecNumber evidence="7">3.5.4.12</ecNumber>
    </recommendedName>
    <alternativeName>
        <fullName evidence="8">dCMP deaminase</fullName>
    </alternativeName>
</protein>
<dbReference type="InterPro" id="IPR016193">
    <property type="entry name" value="Cytidine_deaminase-like"/>
</dbReference>
<sequence>MLEGVSDYFLHRKEQSRKRKRGKQDQPRTPKKKRKTISGGQEPSTEQAHSSSAAPSSAQHDTNVEVQAMAAETTEGANSLPTEPPDVLKHLTIGINDVTRLLEKFTTSDHPDATEAATMTPGPSPSPIAKVILVCRADVDPPILISHLPHLVAACNSRSHAKASGDVLLIPLPKGAEFSLASTIGVRRASVLAIDASAPNFASLLLLLDNIPRLRASWLLPQVEASPPALIPTHIKQLKTSAPKDMKAAKEQRSHKKAEVKERRRALVFRIALECAMDIRPLLGHFVIHLLVGMFIALVGPRFSGKSTIEDYLVTTKCFQPIRLSEDGSQTDVDQSSESDHTILSNGFEGSDYMNVRLRDFAARRESFLFLTSPTSSCLPSPAPFVDPRFRQPLVFSSVAQILQHVTQNWLSDFVTVDLRTKDALEAFIVRPFFMVVSVDAPVMTRYHRACQALGVGISLEEFVQDHDYRIYGPSRTVTPEASSSSSLQSLVDLISLRVVNAFDALSSLHAYLDELDLLNPERLRPGWDTYFMQLATLASQRSNCMKRRVGAILVRNKRILATGYNGTPRGLRNCNEGGCTRCNTASETSDECVCLHAEENALLEAGRERVGDGAVLYCNTCPCLKCTIKIIQTGIKEVVYNLSYKV</sequence>